<dbReference type="AlphaFoldDB" id="A0A0F9A7Y1"/>
<name>A0A0F9A7Y1_9ZZZZ</name>
<reference evidence="1" key="1">
    <citation type="journal article" date="2015" name="Nature">
        <title>Complex archaea that bridge the gap between prokaryotes and eukaryotes.</title>
        <authorList>
            <person name="Spang A."/>
            <person name="Saw J.H."/>
            <person name="Jorgensen S.L."/>
            <person name="Zaremba-Niedzwiedzka K."/>
            <person name="Martijn J."/>
            <person name="Lind A.E."/>
            <person name="van Eijk R."/>
            <person name="Schleper C."/>
            <person name="Guy L."/>
            <person name="Ettema T.J."/>
        </authorList>
    </citation>
    <scope>NUCLEOTIDE SEQUENCE</scope>
</reference>
<comment type="caution">
    <text evidence="1">The sequence shown here is derived from an EMBL/GenBank/DDBJ whole genome shotgun (WGS) entry which is preliminary data.</text>
</comment>
<proteinExistence type="predicted"/>
<feature type="non-terminal residue" evidence="1">
    <location>
        <position position="1"/>
    </location>
</feature>
<organism evidence="1">
    <name type="scientific">marine sediment metagenome</name>
    <dbReference type="NCBI Taxonomy" id="412755"/>
    <lineage>
        <taxon>unclassified sequences</taxon>
        <taxon>metagenomes</taxon>
        <taxon>ecological metagenomes</taxon>
    </lineage>
</organism>
<feature type="non-terminal residue" evidence="1">
    <location>
        <position position="376"/>
    </location>
</feature>
<evidence type="ECO:0000313" key="1">
    <source>
        <dbReference type="EMBL" id="KKK68296.1"/>
    </source>
</evidence>
<sequence>VFMGILGKSFAPKLAPLIAKLESTGAVPPELQPHLDEIKNPTGEIAAVLGQSAAGGLVGGSIGKLSDAILLPLAYAINSVTQNVILNESQYMTLWLRGVISSEEFEEKMSFLGHNTGDVAQLKELTQIRLDPNTISKLWLRNKTKWEHLWKDLADSGVDPDRIIALQEAAFSNPSPQDVVFFMGKEAFEEDSVTRYGLDAEFDRLDLSWFERAGVKEDLAKLYWRSHWQHPAFREMTTLLHRGEITPDDMSDWYRLVEIPPHWRDKLTSISWDLPNRIELRMMARFGLVDKEFLVEQLKNVGLREDFRDIAADMMLVMGIRTDLSTRYSKGWLDAAGVREEINKSGLSDDIGSRLFQWIVKNTGTDRVEKERDLTK</sequence>
<accession>A0A0F9A7Y1</accession>
<protein>
    <submittedName>
        <fullName evidence="1">Uncharacterized protein</fullName>
    </submittedName>
</protein>
<gene>
    <name evidence="1" type="ORF">LCGC14_2945490</name>
</gene>
<dbReference type="EMBL" id="LAZR01059204">
    <property type="protein sequence ID" value="KKK68296.1"/>
    <property type="molecule type" value="Genomic_DNA"/>
</dbReference>